<evidence type="ECO:0000313" key="3">
    <source>
        <dbReference type="Proteomes" id="UP000614601"/>
    </source>
</evidence>
<dbReference type="EMBL" id="CAJFCW020000003">
    <property type="protein sequence ID" value="CAG9101748.1"/>
    <property type="molecule type" value="Genomic_DNA"/>
</dbReference>
<evidence type="ECO:0000256" key="1">
    <source>
        <dbReference type="SAM" id="MobiDB-lite"/>
    </source>
</evidence>
<feature type="compositionally biased region" description="Polar residues" evidence="1">
    <location>
        <begin position="357"/>
        <end position="378"/>
    </location>
</feature>
<organism evidence="2 3">
    <name type="scientific">Bursaphelenchus okinawaensis</name>
    <dbReference type="NCBI Taxonomy" id="465554"/>
    <lineage>
        <taxon>Eukaryota</taxon>
        <taxon>Metazoa</taxon>
        <taxon>Ecdysozoa</taxon>
        <taxon>Nematoda</taxon>
        <taxon>Chromadorea</taxon>
        <taxon>Rhabditida</taxon>
        <taxon>Tylenchina</taxon>
        <taxon>Tylenchomorpha</taxon>
        <taxon>Aphelenchoidea</taxon>
        <taxon>Aphelenchoididae</taxon>
        <taxon>Bursaphelenchus</taxon>
    </lineage>
</organism>
<accession>A0A811KDT4</accession>
<protein>
    <submittedName>
        <fullName evidence="2">Uncharacterized protein</fullName>
    </submittedName>
</protein>
<dbReference type="GO" id="GO:0042073">
    <property type="term" value="P:intraciliary transport"/>
    <property type="evidence" value="ECO:0007669"/>
    <property type="project" value="InterPro"/>
</dbReference>
<feature type="compositionally biased region" description="Polar residues" evidence="1">
    <location>
        <begin position="54"/>
        <end position="88"/>
    </location>
</feature>
<keyword evidence="3" id="KW-1185">Reference proteome</keyword>
<gene>
    <name evidence="2" type="ORF">BOKJ2_LOCUS5325</name>
</gene>
<dbReference type="PANTHER" id="PTHR16022">
    <property type="entry name" value="WD REPEAT DOMAIN 60"/>
    <property type="match status" value="1"/>
</dbReference>
<proteinExistence type="predicted"/>
<feature type="compositionally biased region" description="Basic and acidic residues" evidence="1">
    <location>
        <begin position="188"/>
        <end position="206"/>
    </location>
</feature>
<feature type="region of interest" description="Disordered" evidence="1">
    <location>
        <begin position="350"/>
        <end position="378"/>
    </location>
</feature>
<sequence>MEEVKPSQKHHHQEAKVLKMVQTNQKPLSTKTASSNGSTRPERPSTKSSRSSSGFSDDINTQKGFDNPIKQSQRPNSGIVNGYTNNYSSRKRVPSDLSSQTIHEEDQDKETLDDISTQRSINPISEAEEYPDDFEEYEDDFEEDSEDDDDDKHDEDTKNESQSQYTTKINKENDVKSSTNSTKSTNGYDDKIQKRPFKEELMDDSPRASSSSSMTPNVSNDVGDSLLLKRIMQPRTVENTVNGRPITAQRMNTSMPRPTTAQNRTFQIGSVATVDSESLQKSAAVYRKLRSEGNLSIEKVVSIDFPSNRRSELYNKIVEEGVKTQRYTQTGEDNFENETQTDVMDNIEKETQHPEKSQLSTSNTTTDTKMSQGSSRKISTINQLGQIKNQPKFKPNVTQMNRFLDIAGRTMLSLLAQDQPTSSALFHMPMKTTLDFATGYMEFRLPSSVAEESESTSICIHPVNKNRLAVTFYVIKSTETNNFLTDHTVVVEYNMDDQSKPRTLYTTPNKVTSICYSLDGTTAIFAGLADGSCVLWDLSESEANFENVIVWPDTRRVYYARLPSYDTSYMVLNDRMKLKFTDKVDCPIIRCGAVKSNVKTVQQQFITADSRGIITTYGLSSASTSNFEHDLGLRVGARLLLLKLSTTTCLGPSAICYCADFNFDSSYQILVGSSDGIVRVSRGEENGRSSIRKYGSDFECNFVSVAFSPFDSSIFAAATSLNEINVYTINDTKPLLTIGVARSGMICQMKWSEKIPTLIHALYENGNFANFKLDQPSLEKTRLAKLTDCDKVIDFNVWADDRGFSYMSLTTGTNQLLVYGLETPPSGNGRANEFFEKLKRHF</sequence>
<dbReference type="Proteomes" id="UP000783686">
    <property type="component" value="Unassembled WGS sequence"/>
</dbReference>
<reference evidence="2" key="1">
    <citation type="submission" date="2020-09" db="EMBL/GenBank/DDBJ databases">
        <authorList>
            <person name="Kikuchi T."/>
        </authorList>
    </citation>
    <scope>NUCLEOTIDE SEQUENCE</scope>
    <source>
        <strain evidence="2">SH1</strain>
    </source>
</reference>
<dbReference type="PANTHER" id="PTHR16022:SF0">
    <property type="entry name" value="CYTOPLASMIC DYNEIN 2 INTERMEDIATE CHAIN 1"/>
    <property type="match status" value="1"/>
</dbReference>
<dbReference type="SMART" id="SM00320">
    <property type="entry name" value="WD40"/>
    <property type="match status" value="3"/>
</dbReference>
<feature type="compositionally biased region" description="Polar residues" evidence="1">
    <location>
        <begin position="114"/>
        <end position="123"/>
    </location>
</feature>
<feature type="compositionally biased region" description="Basic and acidic residues" evidence="1">
    <location>
        <begin position="102"/>
        <end position="112"/>
    </location>
</feature>
<dbReference type="InterPro" id="IPR042505">
    <property type="entry name" value="DYNC2I1"/>
</dbReference>
<feature type="compositionally biased region" description="Acidic residues" evidence="1">
    <location>
        <begin position="126"/>
        <end position="153"/>
    </location>
</feature>
<dbReference type="InterPro" id="IPR001680">
    <property type="entry name" value="WD40_rpt"/>
</dbReference>
<dbReference type="GO" id="GO:0045504">
    <property type="term" value="F:dynein heavy chain binding"/>
    <property type="evidence" value="ECO:0007669"/>
    <property type="project" value="InterPro"/>
</dbReference>
<dbReference type="SUPFAM" id="SSF50978">
    <property type="entry name" value="WD40 repeat-like"/>
    <property type="match status" value="1"/>
</dbReference>
<dbReference type="InterPro" id="IPR015943">
    <property type="entry name" value="WD40/YVTN_repeat-like_dom_sf"/>
</dbReference>
<feature type="compositionally biased region" description="Low complexity" evidence="1">
    <location>
        <begin position="176"/>
        <end position="186"/>
    </location>
</feature>
<comment type="caution">
    <text evidence="2">The sequence shown here is derived from an EMBL/GenBank/DDBJ whole genome shotgun (WGS) entry which is preliminary data.</text>
</comment>
<evidence type="ECO:0000313" key="2">
    <source>
        <dbReference type="EMBL" id="CAD5213903.1"/>
    </source>
</evidence>
<feature type="compositionally biased region" description="Polar residues" evidence="1">
    <location>
        <begin position="21"/>
        <end position="37"/>
    </location>
</feature>
<dbReference type="Pfam" id="PF00400">
    <property type="entry name" value="WD40"/>
    <property type="match status" value="1"/>
</dbReference>
<name>A0A811KDT4_9BILA</name>
<dbReference type="GO" id="GO:0005929">
    <property type="term" value="C:cilium"/>
    <property type="evidence" value="ECO:0007669"/>
    <property type="project" value="GOC"/>
</dbReference>
<dbReference type="InterPro" id="IPR036322">
    <property type="entry name" value="WD40_repeat_dom_sf"/>
</dbReference>
<dbReference type="GO" id="GO:0005868">
    <property type="term" value="C:cytoplasmic dynein complex"/>
    <property type="evidence" value="ECO:0007669"/>
    <property type="project" value="InterPro"/>
</dbReference>
<feature type="region of interest" description="Disordered" evidence="1">
    <location>
        <begin position="1"/>
        <end position="221"/>
    </location>
</feature>
<dbReference type="AlphaFoldDB" id="A0A811KDT4"/>
<dbReference type="GO" id="GO:0045503">
    <property type="term" value="F:dynein light chain binding"/>
    <property type="evidence" value="ECO:0007669"/>
    <property type="project" value="InterPro"/>
</dbReference>
<dbReference type="Gene3D" id="2.130.10.10">
    <property type="entry name" value="YVTN repeat-like/Quinoprotein amine dehydrogenase"/>
    <property type="match status" value="2"/>
</dbReference>
<dbReference type="Proteomes" id="UP000614601">
    <property type="component" value="Unassembled WGS sequence"/>
</dbReference>
<dbReference type="EMBL" id="CAJFDH010000003">
    <property type="protein sequence ID" value="CAD5213903.1"/>
    <property type="molecule type" value="Genomic_DNA"/>
</dbReference>
<dbReference type="OrthoDB" id="5871395at2759"/>